<protein>
    <submittedName>
        <fullName evidence="6">Fcf2-domain-containing protein</fullName>
    </submittedName>
</protein>
<dbReference type="GO" id="GO:0006396">
    <property type="term" value="P:RNA processing"/>
    <property type="evidence" value="ECO:0007669"/>
    <property type="project" value="TreeGrafter"/>
</dbReference>
<dbReference type="Proteomes" id="UP000094389">
    <property type="component" value="Unassembled WGS sequence"/>
</dbReference>
<sequence>MPLSPIRESSTAPSVIETDEYENLDIDDLFAELQKSHPKSVVNDKEEDEFTQIKKSIAKLPKIQDTSSLSKEENAHKARKNDGIININDPIMHTKKKASEQPSTSGSKWFDMPKGELTDSVKRDLKIIQMRAALDPKRHYKKDKWQVPEFFQIGTIVEGNTEFYSARLKNRDRHSTILESVMYDDDTKKYFKRKYDEIQVKKTSGKKAHYKKNKEARRKF</sequence>
<dbReference type="Proteomes" id="UP000038830">
    <property type="component" value="Unassembled WGS sequence"/>
</dbReference>
<evidence type="ECO:0000313" key="7">
    <source>
        <dbReference type="Proteomes" id="UP000038830"/>
    </source>
</evidence>
<evidence type="ECO:0000259" key="4">
    <source>
        <dbReference type="Pfam" id="PF08698"/>
    </source>
</evidence>
<feature type="domain" description="Fcf2 pre-rRNA processing C-terminal" evidence="4">
    <location>
        <begin position="103"/>
        <end position="194"/>
    </location>
</feature>
<organism evidence="5 7">
    <name type="scientific">Cyberlindnera jadinii (strain ATCC 18201 / CBS 1600 / BCRC 20928 / JCM 3617 / NBRC 0987 / NRRL Y-1542)</name>
    <name type="common">Torula yeast</name>
    <name type="synonym">Candida utilis</name>
    <dbReference type="NCBI Taxonomy" id="983966"/>
    <lineage>
        <taxon>Eukaryota</taxon>
        <taxon>Fungi</taxon>
        <taxon>Dikarya</taxon>
        <taxon>Ascomycota</taxon>
        <taxon>Saccharomycotina</taxon>
        <taxon>Saccharomycetes</taxon>
        <taxon>Phaffomycetales</taxon>
        <taxon>Phaffomycetaceae</taxon>
        <taxon>Cyberlindnera</taxon>
    </lineage>
</organism>
<dbReference type="AlphaFoldDB" id="A0A0H5BYV6"/>
<gene>
    <name evidence="5" type="ORF">BN1211_0586</name>
    <name evidence="6" type="ORF">CYBJADRAFT_165345</name>
</gene>
<dbReference type="OMA" id="RWFNMKQ"/>
<dbReference type="GO" id="GO:0003723">
    <property type="term" value="F:RNA binding"/>
    <property type="evidence" value="ECO:0007669"/>
    <property type="project" value="TreeGrafter"/>
</dbReference>
<reference evidence="5" key="1">
    <citation type="submission" date="2014-12" db="EMBL/GenBank/DDBJ databases">
        <authorList>
            <person name="Jaenicke S."/>
        </authorList>
    </citation>
    <scope>NUCLEOTIDE SEQUENCE [LARGE SCALE GENOMIC DNA]</scope>
    <source>
        <strain evidence="5">CBS1600</strain>
    </source>
</reference>
<feature type="compositionally biased region" description="Basic and acidic residues" evidence="3">
    <location>
        <begin position="70"/>
        <end position="82"/>
    </location>
</feature>
<feature type="region of interest" description="Disordered" evidence="3">
    <location>
        <begin position="64"/>
        <end position="112"/>
    </location>
</feature>
<proteinExistence type="predicted"/>
<accession>A0A1E4S920</accession>
<keyword evidence="2" id="KW-0539">Nucleus</keyword>
<reference evidence="6 8" key="3">
    <citation type="journal article" date="2016" name="Proc. Natl. Acad. Sci. U.S.A.">
        <title>Comparative genomics of biotechnologically important yeasts.</title>
        <authorList>
            <person name="Riley R."/>
            <person name="Haridas S."/>
            <person name="Wolfe K.H."/>
            <person name="Lopes M.R."/>
            <person name="Hittinger C.T."/>
            <person name="Goeker M."/>
            <person name="Salamov A.A."/>
            <person name="Wisecaver J.H."/>
            <person name="Long T.M."/>
            <person name="Calvey C.H."/>
            <person name="Aerts A.L."/>
            <person name="Barry K.W."/>
            <person name="Choi C."/>
            <person name="Clum A."/>
            <person name="Coughlan A.Y."/>
            <person name="Deshpande S."/>
            <person name="Douglass A.P."/>
            <person name="Hanson S.J."/>
            <person name="Klenk H.-P."/>
            <person name="LaButti K.M."/>
            <person name="Lapidus A."/>
            <person name="Lindquist E.A."/>
            <person name="Lipzen A.M."/>
            <person name="Meier-Kolthoff J.P."/>
            <person name="Ohm R.A."/>
            <person name="Otillar R.P."/>
            <person name="Pangilinan J.L."/>
            <person name="Peng Y."/>
            <person name="Rokas A."/>
            <person name="Rosa C.A."/>
            <person name="Scheuner C."/>
            <person name="Sibirny A.A."/>
            <person name="Slot J.C."/>
            <person name="Stielow J.B."/>
            <person name="Sun H."/>
            <person name="Kurtzman C.P."/>
            <person name="Blackwell M."/>
            <person name="Grigoriev I.V."/>
            <person name="Jeffries T.W."/>
        </authorList>
    </citation>
    <scope>NUCLEOTIDE SEQUENCE [LARGE SCALE GENOMIC DNA]</scope>
    <source>
        <strain evidence="8">ATCC 18201 / CBS 1600 / BCRC 20928 / JCM 3617 / NBRC 0987 / NRRL Y-1542</strain>
        <strain evidence="6">NRRL Y-1542</strain>
    </source>
</reference>
<dbReference type="Pfam" id="PF08698">
    <property type="entry name" value="Fcf2"/>
    <property type="match status" value="1"/>
</dbReference>
<evidence type="ECO:0000313" key="5">
    <source>
        <dbReference type="EMBL" id="CEP20668.1"/>
    </source>
</evidence>
<keyword evidence="8" id="KW-1185">Reference proteome</keyword>
<dbReference type="STRING" id="983966.A0A0H5BYV6"/>
<dbReference type="EMBL" id="CDQK01000001">
    <property type="protein sequence ID" value="CEP20668.1"/>
    <property type="molecule type" value="Genomic_DNA"/>
</dbReference>
<evidence type="ECO:0000313" key="8">
    <source>
        <dbReference type="Proteomes" id="UP000094389"/>
    </source>
</evidence>
<comment type="subcellular location">
    <subcellularLocation>
        <location evidence="1">Nucleus</location>
        <location evidence="1">Nucleolus</location>
    </subcellularLocation>
</comment>
<name>A0A0H5BYV6_CYBJN</name>
<evidence type="ECO:0000256" key="1">
    <source>
        <dbReference type="ARBA" id="ARBA00004604"/>
    </source>
</evidence>
<dbReference type="InterPro" id="IPR014810">
    <property type="entry name" value="Fcf2_C"/>
</dbReference>
<dbReference type="OrthoDB" id="427886at2759"/>
<reference evidence="7" key="2">
    <citation type="journal article" date="2015" name="J. Biotechnol.">
        <title>The structure of the Cyberlindnera jadinii genome and its relation to Candida utilis analyzed by the occurrence of single nucleotide polymorphisms.</title>
        <authorList>
            <person name="Rupp O."/>
            <person name="Brinkrolf K."/>
            <person name="Buerth C."/>
            <person name="Kunigo M."/>
            <person name="Schneider J."/>
            <person name="Jaenicke S."/>
            <person name="Goesmann A."/>
            <person name="Puehler A."/>
            <person name="Jaeger K.-E."/>
            <person name="Ernst J.F."/>
        </authorList>
    </citation>
    <scope>NUCLEOTIDE SEQUENCE [LARGE SCALE GENOMIC DNA]</scope>
    <source>
        <strain evidence="7">ATCC 18201 / CBS 1600 / BCRC 20928 / JCM 3617 / NBRC 0987 / NRRL Y-1542</strain>
    </source>
</reference>
<dbReference type="InterPro" id="IPR039883">
    <property type="entry name" value="Fcf2/DNTTIP2"/>
</dbReference>
<dbReference type="GO" id="GO:0005730">
    <property type="term" value="C:nucleolus"/>
    <property type="evidence" value="ECO:0007669"/>
    <property type="project" value="UniProtKB-SubCell"/>
</dbReference>
<evidence type="ECO:0000256" key="3">
    <source>
        <dbReference type="SAM" id="MobiDB-lite"/>
    </source>
</evidence>
<accession>A0A0H5BYV6</accession>
<dbReference type="PANTHER" id="PTHR21686">
    <property type="entry name" value="DEOXYNUCLEOTIDYLTRANSFERASE TERMINAL-INTERACTING PROTEIN 2"/>
    <property type="match status" value="1"/>
</dbReference>
<dbReference type="EMBL" id="KV453925">
    <property type="protein sequence ID" value="ODV75968.1"/>
    <property type="molecule type" value="Genomic_DNA"/>
</dbReference>
<dbReference type="PANTHER" id="PTHR21686:SF12">
    <property type="entry name" value="DEOXYNUCLEOTIDYLTRANSFERASE TERMINAL-INTERACTING PROTEIN 2"/>
    <property type="match status" value="1"/>
</dbReference>
<evidence type="ECO:0000313" key="6">
    <source>
        <dbReference type="EMBL" id="ODV75968.1"/>
    </source>
</evidence>
<evidence type="ECO:0000256" key="2">
    <source>
        <dbReference type="ARBA" id="ARBA00023242"/>
    </source>
</evidence>